<evidence type="ECO:0000313" key="5">
    <source>
        <dbReference type="Proteomes" id="UP000291117"/>
    </source>
</evidence>
<dbReference type="GO" id="GO:0008869">
    <property type="term" value="F:galactonate dehydratase activity"/>
    <property type="evidence" value="ECO:0007669"/>
    <property type="project" value="UniProtKB-EC"/>
</dbReference>
<dbReference type="Pfam" id="PF13378">
    <property type="entry name" value="MR_MLE_C"/>
    <property type="match status" value="1"/>
</dbReference>
<dbReference type="AlphaFoldDB" id="A0A4R0N8N3"/>
<dbReference type="SMART" id="SM00922">
    <property type="entry name" value="MR_MLE"/>
    <property type="match status" value="1"/>
</dbReference>
<proteinExistence type="predicted"/>
<comment type="caution">
    <text evidence="3">The sequence shown here is derived from an EMBL/GenBank/DDBJ whole genome shotgun (WGS) entry which is preliminary data.</text>
</comment>
<dbReference type="InterPro" id="IPR018110">
    <property type="entry name" value="Mandel_Rmase/mucon_lact_enz_CS"/>
</dbReference>
<dbReference type="SUPFAM" id="SSF51604">
    <property type="entry name" value="Enolase C-terminal domain-like"/>
    <property type="match status" value="1"/>
</dbReference>
<keyword evidence="1 3" id="KW-0456">Lyase</keyword>
<dbReference type="Proteomes" id="UP000309594">
    <property type="component" value="Unassembled WGS sequence"/>
</dbReference>
<protein>
    <submittedName>
        <fullName evidence="3">Galactonate dehydratase</fullName>
        <ecNumber evidence="3">4.2.1.6</ecNumber>
    </submittedName>
</protein>
<dbReference type="GO" id="GO:0009063">
    <property type="term" value="P:amino acid catabolic process"/>
    <property type="evidence" value="ECO:0007669"/>
    <property type="project" value="InterPro"/>
</dbReference>
<dbReference type="RefSeq" id="WP_131608767.1">
    <property type="nucleotide sequence ID" value="NZ_SJSM01000005.1"/>
</dbReference>
<dbReference type="EC" id="4.2.1.6" evidence="3"/>
<dbReference type="Pfam" id="PF02746">
    <property type="entry name" value="MR_MLE_N"/>
    <property type="match status" value="1"/>
</dbReference>
<dbReference type="Gene3D" id="3.20.20.120">
    <property type="entry name" value="Enolase-like C-terminal domain"/>
    <property type="match status" value="1"/>
</dbReference>
<dbReference type="EMBL" id="SJSM01000005">
    <property type="protein sequence ID" value="TCC96470.1"/>
    <property type="molecule type" value="Genomic_DNA"/>
</dbReference>
<dbReference type="SUPFAM" id="SSF54826">
    <property type="entry name" value="Enolase N-terminal domain-like"/>
    <property type="match status" value="1"/>
</dbReference>
<dbReference type="Proteomes" id="UP000291117">
    <property type="component" value="Unassembled WGS sequence"/>
</dbReference>
<accession>A0A4U1G170</accession>
<evidence type="ECO:0000256" key="1">
    <source>
        <dbReference type="ARBA" id="ARBA00023239"/>
    </source>
</evidence>
<keyword evidence="5" id="KW-1185">Reference proteome</keyword>
<feature type="domain" description="Mandelate racemase/muconate lactonizing enzyme C-terminal" evidence="2">
    <location>
        <begin position="131"/>
        <end position="236"/>
    </location>
</feature>
<name>A0A4R0N8N3_9SPHI</name>
<gene>
    <name evidence="3" type="primary">dgoD</name>
    <name evidence="3" type="ORF">EZ444_10830</name>
    <name evidence="4" type="ORF">FBD94_21585</name>
</gene>
<evidence type="ECO:0000313" key="4">
    <source>
        <dbReference type="EMBL" id="TKC57221.1"/>
    </source>
</evidence>
<accession>A0A4R0N8N3</accession>
<evidence type="ECO:0000313" key="6">
    <source>
        <dbReference type="Proteomes" id="UP000309594"/>
    </source>
</evidence>
<dbReference type="CDD" id="cd03316">
    <property type="entry name" value="MR_like"/>
    <property type="match status" value="1"/>
</dbReference>
<dbReference type="OrthoDB" id="9775391at2"/>
<dbReference type="InterPro" id="IPR036849">
    <property type="entry name" value="Enolase-like_C_sf"/>
</dbReference>
<dbReference type="InterPro" id="IPR013342">
    <property type="entry name" value="Mandelate_racemase_C"/>
</dbReference>
<dbReference type="InterPro" id="IPR029065">
    <property type="entry name" value="Enolase_C-like"/>
</dbReference>
<dbReference type="PANTHER" id="PTHR48080">
    <property type="entry name" value="D-GALACTONATE DEHYDRATASE-RELATED"/>
    <property type="match status" value="1"/>
</dbReference>
<evidence type="ECO:0000313" key="3">
    <source>
        <dbReference type="EMBL" id="TCC96470.1"/>
    </source>
</evidence>
<dbReference type="GO" id="GO:0016854">
    <property type="term" value="F:racemase and epimerase activity"/>
    <property type="evidence" value="ECO:0007669"/>
    <property type="project" value="UniProtKB-ARBA"/>
</dbReference>
<sequence length="388" mass="43659">MKITEIKTFICHAYRTNWVFVKVITDSGLYGVGEATLEMKEQTVLQAINELKRYLIGKDPHNIEAIWHDCYRDAYWRGGVVLMSALAAIDMALWDIKGKDLGVPVYQLLGGKVRDAVPCYANGWFAPAKTPEEFAEKAREAVKTGFKGLKWDPFGSAYMNLSKKEFSYALACIGAVTDAVGSDIDILIEGHGRFNMPTAIRVAHALEDFDITWFEEPIPPDHMEGLAQLRRKTKVPIAAGERLYSRWDYRSFLNQECADFIQPDVSHAGGISELKKIATMAECYYIPLCPHNPSGPIANAATLHIAASTPNFHFLETMSSDVPYRNKISTEKVEFMDGMMQINDLPGLGIDINEEAIAEYNYEPRDLRHYNGKLTEIRPENAKGYFVK</sequence>
<dbReference type="InterPro" id="IPR034593">
    <property type="entry name" value="DgoD-like"/>
</dbReference>
<dbReference type="SFLD" id="SFLDS00001">
    <property type="entry name" value="Enolase"/>
    <property type="match status" value="1"/>
</dbReference>
<dbReference type="InterPro" id="IPR029017">
    <property type="entry name" value="Enolase-like_N"/>
</dbReference>
<reference evidence="3 5" key="1">
    <citation type="submission" date="2019-02" db="EMBL/GenBank/DDBJ databases">
        <title>Pedobacter sp. RP-3-8 sp. nov., isolated from Arctic soil.</title>
        <authorList>
            <person name="Dahal R.H."/>
        </authorList>
    </citation>
    <scope>NUCLEOTIDE SEQUENCE [LARGE SCALE GENOMIC DNA]</scope>
    <source>
        <strain evidence="3 5">RP-3-8</strain>
    </source>
</reference>
<dbReference type="InterPro" id="IPR013341">
    <property type="entry name" value="Mandelate_racemase_N_dom"/>
</dbReference>
<dbReference type="PANTHER" id="PTHR48080:SF2">
    <property type="entry name" value="D-GALACTONATE DEHYDRATASE"/>
    <property type="match status" value="1"/>
</dbReference>
<dbReference type="NCBIfam" id="NF010624">
    <property type="entry name" value="PRK14017.1"/>
    <property type="match status" value="1"/>
</dbReference>
<dbReference type="PROSITE" id="PS00908">
    <property type="entry name" value="MR_MLE_1"/>
    <property type="match status" value="1"/>
</dbReference>
<dbReference type="SFLD" id="SFLDG00179">
    <property type="entry name" value="mandelate_racemase"/>
    <property type="match status" value="1"/>
</dbReference>
<reference evidence="4 6" key="2">
    <citation type="submission" date="2019-04" db="EMBL/GenBank/DDBJ databases">
        <title>Pedobacter sp. RP-1-16 sp. nov., isolated from Arctic soil.</title>
        <authorList>
            <person name="Dahal R.H."/>
            <person name="Kim D.-U."/>
        </authorList>
    </citation>
    <scope>NUCLEOTIDE SEQUENCE [LARGE SCALE GENOMIC DNA]</scope>
    <source>
        <strain evidence="4 6">RP-1-16</strain>
    </source>
</reference>
<dbReference type="Gene3D" id="3.30.390.10">
    <property type="entry name" value="Enolase-like, N-terminal domain"/>
    <property type="match status" value="1"/>
</dbReference>
<evidence type="ECO:0000259" key="2">
    <source>
        <dbReference type="SMART" id="SM00922"/>
    </source>
</evidence>
<organism evidence="3 5">
    <name type="scientific">Pedobacter hiemivivus</name>
    <dbReference type="NCBI Taxonomy" id="2530454"/>
    <lineage>
        <taxon>Bacteria</taxon>
        <taxon>Pseudomonadati</taxon>
        <taxon>Bacteroidota</taxon>
        <taxon>Sphingobacteriia</taxon>
        <taxon>Sphingobacteriales</taxon>
        <taxon>Sphingobacteriaceae</taxon>
        <taxon>Pedobacter</taxon>
    </lineage>
</organism>
<dbReference type="EMBL" id="SWDX01000010">
    <property type="protein sequence ID" value="TKC57221.1"/>
    <property type="molecule type" value="Genomic_DNA"/>
</dbReference>